<dbReference type="Proteomes" id="UP000288216">
    <property type="component" value="Unassembled WGS sequence"/>
</dbReference>
<organism evidence="2 3">
    <name type="scientific">Scyliorhinus torazame</name>
    <name type="common">Cloudy catshark</name>
    <name type="synonym">Catulus torazame</name>
    <dbReference type="NCBI Taxonomy" id="75743"/>
    <lineage>
        <taxon>Eukaryota</taxon>
        <taxon>Metazoa</taxon>
        <taxon>Chordata</taxon>
        <taxon>Craniata</taxon>
        <taxon>Vertebrata</taxon>
        <taxon>Chondrichthyes</taxon>
        <taxon>Elasmobranchii</taxon>
        <taxon>Galeomorphii</taxon>
        <taxon>Galeoidea</taxon>
        <taxon>Carcharhiniformes</taxon>
        <taxon>Scyliorhinidae</taxon>
        <taxon>Scyliorhinus</taxon>
    </lineage>
</organism>
<dbReference type="PANTHER" id="PTHR11412:SF171">
    <property type="entry name" value="PREGNANCY ZONE PROTEIN-LIKE PROTEIN"/>
    <property type="match status" value="1"/>
</dbReference>
<gene>
    <name evidence="2" type="ORF">scyTo_0023317</name>
</gene>
<dbReference type="OrthoDB" id="9998011at2759"/>
<accession>A0A401Q9A0</accession>
<name>A0A401Q9A0_SCYTO</name>
<protein>
    <recommendedName>
        <fullName evidence="1">Macroglobulin domain-containing protein</fullName>
    </recommendedName>
</protein>
<keyword evidence="3" id="KW-1185">Reference proteome</keyword>
<evidence type="ECO:0000259" key="1">
    <source>
        <dbReference type="Pfam" id="PF01835"/>
    </source>
</evidence>
<dbReference type="AlphaFoldDB" id="A0A401Q9A0"/>
<dbReference type="OMA" id="NENFMAV"/>
<dbReference type="Pfam" id="PF01835">
    <property type="entry name" value="MG2"/>
    <property type="match status" value="1"/>
</dbReference>
<proteinExistence type="predicted"/>
<evidence type="ECO:0000313" key="3">
    <source>
        <dbReference type="Proteomes" id="UP000288216"/>
    </source>
</evidence>
<evidence type="ECO:0000313" key="2">
    <source>
        <dbReference type="EMBL" id="GCB81936.1"/>
    </source>
</evidence>
<dbReference type="Gene3D" id="2.60.40.1930">
    <property type="match status" value="2"/>
</dbReference>
<comment type="caution">
    <text evidence="2">The sequence shown here is derived from an EMBL/GenBank/DDBJ whole genome shotgun (WGS) entry which is preliminary data.</text>
</comment>
<dbReference type="STRING" id="75743.A0A401Q9A0"/>
<dbReference type="InterPro" id="IPR050473">
    <property type="entry name" value="A2M/Complement_sys"/>
</dbReference>
<feature type="domain" description="Macroglobulin" evidence="1">
    <location>
        <begin position="42"/>
        <end position="82"/>
    </location>
</feature>
<dbReference type="EMBL" id="BFAA01028347">
    <property type="protein sequence ID" value="GCB81936.1"/>
    <property type="molecule type" value="Genomic_DNA"/>
</dbReference>
<dbReference type="InterPro" id="IPR002890">
    <property type="entry name" value="MG2"/>
</dbReference>
<dbReference type="GO" id="GO:0004866">
    <property type="term" value="F:endopeptidase inhibitor activity"/>
    <property type="evidence" value="ECO:0007669"/>
    <property type="project" value="InterPro"/>
</dbReference>
<reference evidence="2 3" key="1">
    <citation type="journal article" date="2018" name="Nat. Ecol. Evol.">
        <title>Shark genomes provide insights into elasmobranch evolution and the origin of vertebrates.</title>
        <authorList>
            <person name="Hara Y"/>
            <person name="Yamaguchi K"/>
            <person name="Onimaru K"/>
            <person name="Kadota M"/>
            <person name="Koyanagi M"/>
            <person name="Keeley SD"/>
            <person name="Tatsumi K"/>
            <person name="Tanaka K"/>
            <person name="Motone F"/>
            <person name="Kageyama Y"/>
            <person name="Nozu R"/>
            <person name="Adachi N"/>
            <person name="Nishimura O"/>
            <person name="Nakagawa R"/>
            <person name="Tanegashima C"/>
            <person name="Kiyatake I"/>
            <person name="Matsumoto R"/>
            <person name="Murakumo K"/>
            <person name="Nishida K"/>
            <person name="Terakita A"/>
            <person name="Kuratani S"/>
            <person name="Sato K"/>
            <person name="Hyodo S Kuraku.S."/>
        </authorList>
    </citation>
    <scope>NUCLEOTIDE SEQUENCE [LARGE SCALE GENOMIC DNA]</scope>
</reference>
<feature type="non-terminal residue" evidence="2">
    <location>
        <position position="1"/>
    </location>
</feature>
<sequence>IEEKELSRNYVVLLEVTVRGSGGNISINETKRVVLKRYDSLTFIQTDKAVYKPGQTVKFRIVTLNEDFIPIQEKVRDIHLSITASIPVPTRHSIH</sequence>
<dbReference type="PANTHER" id="PTHR11412">
    <property type="entry name" value="MACROGLOBULIN / COMPLEMENT"/>
    <property type="match status" value="1"/>
</dbReference>